<keyword evidence="4" id="KW-0732">Signal</keyword>
<dbReference type="GO" id="GO:0016042">
    <property type="term" value="P:lipid catabolic process"/>
    <property type="evidence" value="ECO:0007669"/>
    <property type="project" value="UniProtKB-KW"/>
</dbReference>
<dbReference type="InterPro" id="IPR029058">
    <property type="entry name" value="AB_hydrolase_fold"/>
</dbReference>
<evidence type="ECO:0000313" key="5">
    <source>
        <dbReference type="EMBL" id="RKT51951.1"/>
    </source>
</evidence>
<dbReference type="OrthoDB" id="569821at2"/>
<evidence type="ECO:0000256" key="1">
    <source>
        <dbReference type="ARBA" id="ARBA00022801"/>
    </source>
</evidence>
<dbReference type="EMBL" id="RBXO01000001">
    <property type="protein sequence ID" value="RKT51951.1"/>
    <property type="molecule type" value="Genomic_DNA"/>
</dbReference>
<organism evidence="5 6">
    <name type="scientific">Saccharothrix australiensis</name>
    <dbReference type="NCBI Taxonomy" id="2072"/>
    <lineage>
        <taxon>Bacteria</taxon>
        <taxon>Bacillati</taxon>
        <taxon>Actinomycetota</taxon>
        <taxon>Actinomycetes</taxon>
        <taxon>Pseudonocardiales</taxon>
        <taxon>Pseudonocardiaceae</taxon>
        <taxon>Saccharothrix</taxon>
    </lineage>
</organism>
<feature type="chain" id="PRO_5019795036" evidence="4">
    <location>
        <begin position="29"/>
        <end position="425"/>
    </location>
</feature>
<protein>
    <submittedName>
        <fullName evidence="5">Platelet-activating factor acetylhydrolase isoform II</fullName>
    </submittedName>
</protein>
<evidence type="ECO:0000256" key="3">
    <source>
        <dbReference type="ARBA" id="ARBA00023098"/>
    </source>
</evidence>
<comment type="caution">
    <text evidence="5">The sequence shown here is derived from an EMBL/GenBank/DDBJ whole genome shotgun (WGS) entry which is preliminary data.</text>
</comment>
<accession>A0A495VRG1</accession>
<dbReference type="GO" id="GO:0003847">
    <property type="term" value="F:1-alkyl-2-acetylglycerophosphocholine esterase activity"/>
    <property type="evidence" value="ECO:0007669"/>
    <property type="project" value="TreeGrafter"/>
</dbReference>
<feature type="signal peptide" evidence="4">
    <location>
        <begin position="1"/>
        <end position="28"/>
    </location>
</feature>
<dbReference type="Gene3D" id="3.40.50.1820">
    <property type="entry name" value="alpha/beta hydrolase"/>
    <property type="match status" value="1"/>
</dbReference>
<dbReference type="Proteomes" id="UP000282084">
    <property type="component" value="Unassembled WGS sequence"/>
</dbReference>
<dbReference type="Pfam" id="PF03403">
    <property type="entry name" value="PAF-AH_p_II"/>
    <property type="match status" value="1"/>
</dbReference>
<reference evidence="5 6" key="1">
    <citation type="submission" date="2018-10" db="EMBL/GenBank/DDBJ databases">
        <title>Sequencing the genomes of 1000 actinobacteria strains.</title>
        <authorList>
            <person name="Klenk H.-P."/>
        </authorList>
    </citation>
    <scope>NUCLEOTIDE SEQUENCE [LARGE SCALE GENOMIC DNA]</scope>
    <source>
        <strain evidence="5 6">DSM 43800</strain>
    </source>
</reference>
<keyword evidence="3" id="KW-0443">Lipid metabolism</keyword>
<name>A0A495VRG1_9PSEU</name>
<keyword evidence="2" id="KW-0442">Lipid degradation</keyword>
<evidence type="ECO:0000313" key="6">
    <source>
        <dbReference type="Proteomes" id="UP000282084"/>
    </source>
</evidence>
<dbReference type="SUPFAM" id="SSF53474">
    <property type="entry name" value="alpha/beta-Hydrolases"/>
    <property type="match status" value="1"/>
</dbReference>
<proteinExistence type="predicted"/>
<dbReference type="PANTHER" id="PTHR10272:SF0">
    <property type="entry name" value="PLATELET-ACTIVATING FACTOR ACETYLHYDROLASE"/>
    <property type="match status" value="1"/>
</dbReference>
<gene>
    <name evidence="5" type="ORF">C8E97_0442</name>
</gene>
<evidence type="ECO:0000256" key="4">
    <source>
        <dbReference type="SAM" id="SignalP"/>
    </source>
</evidence>
<dbReference type="PANTHER" id="PTHR10272">
    <property type="entry name" value="PLATELET-ACTIVATING FACTOR ACETYLHYDROLASE"/>
    <property type="match status" value="1"/>
</dbReference>
<keyword evidence="1 5" id="KW-0378">Hydrolase</keyword>
<dbReference type="RefSeq" id="WP_121001138.1">
    <property type="nucleotide sequence ID" value="NZ_RBXO01000001.1"/>
</dbReference>
<dbReference type="AlphaFoldDB" id="A0A495VRG1"/>
<keyword evidence="6" id="KW-1185">Reference proteome</keyword>
<evidence type="ECO:0000256" key="2">
    <source>
        <dbReference type="ARBA" id="ARBA00022963"/>
    </source>
</evidence>
<sequence>MSSKRVRALGLTAGLAVAATLFAPPASADPTTGTTTTTAAGAKLTMPPLSGRYPVGTTDLHLVDNRPDPWRPAEKRELMVTLTYPAHRGGERATWIPPGIRGVLDEVAAGPYLLELPAGSIDWGSAKRHARTGATADRTRGGWPVVVFSHGFGSAKELNTGLTDDLASRGYVVASVSHTHEAAVVEFPGGRVVPGTVDQLDPAVRKTAIDTRVADSRFVLDQLARLDRGDNPDAERDPLPRGLAGSLDLTEVGMFGHSYGGYTTGETMFQDRRFDAGINIDGSMGWDDGQFGDVVKHGLDRPFLLVGGDFVDPETGERWEHSHVDTRLGPTWAKFWEVQRGWKRDLHFDRSTHYSFTDLQFVTPQVASLLKPGKQEELVGAIDAKKSLDAQHDYVARFFDVHLKHRDGRLFDHGPARHPDTRFVS</sequence>